<keyword evidence="5" id="KW-1185">Reference proteome</keyword>
<dbReference type="Proteomes" id="UP000091967">
    <property type="component" value="Unassembled WGS sequence"/>
</dbReference>
<proteinExistence type="predicted"/>
<dbReference type="AlphaFoldDB" id="A0A1B8A3Q8"/>
<gene>
    <name evidence="4" type="ORF">FPOA_13087</name>
    <name evidence="3" type="ORF">FPOA_14116</name>
    <name evidence="2" type="ORF">FPOA_14120</name>
</gene>
<comment type="caution">
    <text evidence="3">The sequence shown here is derived from an EMBL/GenBank/DDBJ whole genome shotgun (WGS) entry which is preliminary data.</text>
</comment>
<evidence type="ECO:0000259" key="1">
    <source>
        <dbReference type="Pfam" id="PF05225"/>
    </source>
</evidence>
<dbReference type="InterPro" id="IPR007889">
    <property type="entry name" value="HTH_Psq"/>
</dbReference>
<protein>
    <recommendedName>
        <fullName evidence="1">HTH psq-type domain-containing protein</fullName>
    </recommendedName>
</protein>
<dbReference type="Gene3D" id="1.10.10.60">
    <property type="entry name" value="Homeodomain-like"/>
    <property type="match status" value="1"/>
</dbReference>
<dbReference type="EMBL" id="LYXU01000108">
    <property type="protein sequence ID" value="OBS16302.1"/>
    <property type="molecule type" value="Genomic_DNA"/>
</dbReference>
<sequence length="114" mass="13199">MPDGNTEARILLALQALQNDPKLKIRRAAEIYNVTRMTLWRRQKGILATRDTIPKSRQLSNLEEQIIVEFILDLDSRGFPPRLRFVEEMANSLQRSQQVKSRQARPLACLDLIT</sequence>
<dbReference type="InterPro" id="IPR009057">
    <property type="entry name" value="Homeodomain-like_sf"/>
</dbReference>
<evidence type="ECO:0000313" key="4">
    <source>
        <dbReference type="EMBL" id="OBS16302.1"/>
    </source>
</evidence>
<evidence type="ECO:0000313" key="5">
    <source>
        <dbReference type="Proteomes" id="UP000091967"/>
    </source>
</evidence>
<dbReference type="EMBL" id="LYXU01000177">
    <property type="protein sequence ID" value="OBS14953.1"/>
    <property type="molecule type" value="Genomic_DNA"/>
</dbReference>
<feature type="domain" description="HTH psq-type" evidence="1">
    <location>
        <begin position="6"/>
        <end position="47"/>
    </location>
</feature>
<dbReference type="SUPFAM" id="SSF46689">
    <property type="entry name" value="Homeodomain-like"/>
    <property type="match status" value="1"/>
</dbReference>
<accession>A0A1B8A3Q8</accession>
<dbReference type="GO" id="GO:0003677">
    <property type="term" value="F:DNA binding"/>
    <property type="evidence" value="ECO:0007669"/>
    <property type="project" value="InterPro"/>
</dbReference>
<name>A0A1B8A3Q8_FUSPO</name>
<dbReference type="EMBL" id="LYXU01000176">
    <property type="protein sequence ID" value="OBS15105.1"/>
    <property type="molecule type" value="Genomic_DNA"/>
</dbReference>
<organism evidence="3 5">
    <name type="scientific">Fusarium poae</name>
    <dbReference type="NCBI Taxonomy" id="36050"/>
    <lineage>
        <taxon>Eukaryota</taxon>
        <taxon>Fungi</taxon>
        <taxon>Dikarya</taxon>
        <taxon>Ascomycota</taxon>
        <taxon>Pezizomycotina</taxon>
        <taxon>Sordariomycetes</taxon>
        <taxon>Hypocreomycetidae</taxon>
        <taxon>Hypocreales</taxon>
        <taxon>Nectriaceae</taxon>
        <taxon>Fusarium</taxon>
    </lineage>
</organism>
<evidence type="ECO:0000313" key="2">
    <source>
        <dbReference type="EMBL" id="OBS14953.1"/>
    </source>
</evidence>
<reference evidence="3 5" key="1">
    <citation type="submission" date="2016-06" db="EMBL/GenBank/DDBJ databases">
        <title>Living apart together: crosstalk between the core and supernumerary genomes in a fungal plant pathogen.</title>
        <authorList>
            <person name="Vanheule A."/>
            <person name="Audenaert K."/>
            <person name="Warris S."/>
            <person name="Van De Geest H."/>
            <person name="Schijlen E."/>
            <person name="Hofte M."/>
            <person name="De Saeger S."/>
            <person name="Haesaert G."/>
            <person name="Waalwijk C."/>
            <person name="Van Der Lee T."/>
        </authorList>
    </citation>
    <scope>NUCLEOTIDE SEQUENCE [LARGE SCALE GENOMIC DNA]</scope>
    <source>
        <strain evidence="3 5">2516</strain>
    </source>
</reference>
<dbReference type="Pfam" id="PF05225">
    <property type="entry name" value="HTH_psq"/>
    <property type="match status" value="1"/>
</dbReference>
<evidence type="ECO:0000313" key="3">
    <source>
        <dbReference type="EMBL" id="OBS15105.1"/>
    </source>
</evidence>